<dbReference type="Pfam" id="PF00085">
    <property type="entry name" value="Thioredoxin"/>
    <property type="match status" value="1"/>
</dbReference>
<evidence type="ECO:0000256" key="3">
    <source>
        <dbReference type="ARBA" id="ARBA00022982"/>
    </source>
</evidence>
<organism evidence="7">
    <name type="scientific">uncultured Solirubrobacteraceae bacterium</name>
    <dbReference type="NCBI Taxonomy" id="1162706"/>
    <lineage>
        <taxon>Bacteria</taxon>
        <taxon>Bacillati</taxon>
        <taxon>Actinomycetota</taxon>
        <taxon>Thermoleophilia</taxon>
        <taxon>Solirubrobacterales</taxon>
        <taxon>Solirubrobacteraceae</taxon>
        <taxon>environmental samples</taxon>
    </lineage>
</organism>
<dbReference type="PANTHER" id="PTHR45663">
    <property type="entry name" value="GEO12009P1"/>
    <property type="match status" value="1"/>
</dbReference>
<sequence>MIDVSEATFQAEVLDRSATTPVVVDFWAAWCGPCRQLTPLLEKQAAKFEGQVVLAKVDTDANPGLSARFGISGIPAVKAFDRGEVVDEFVGAVSPVVAERFFAGLVPSEADGLVATGDEASLRRALELEPGRPDATVALAKLLVARGERDEALTLLSRVRGSFQADGLAARLRLADAGEVDVTDALAALDAGDTERGLDGLLTAIPASNGSRDDLRAAVVGVLDELGVDHPLARDARRRLAAALF</sequence>
<dbReference type="InterPro" id="IPR036249">
    <property type="entry name" value="Thioredoxin-like_sf"/>
</dbReference>
<dbReference type="Pfam" id="PF14559">
    <property type="entry name" value="TPR_19"/>
    <property type="match status" value="1"/>
</dbReference>
<dbReference type="PROSITE" id="PS00194">
    <property type="entry name" value="THIOREDOXIN_1"/>
    <property type="match status" value="1"/>
</dbReference>
<evidence type="ECO:0000256" key="2">
    <source>
        <dbReference type="ARBA" id="ARBA00022448"/>
    </source>
</evidence>
<keyword evidence="4" id="KW-1015">Disulfide bond</keyword>
<dbReference type="Gene3D" id="3.40.30.10">
    <property type="entry name" value="Glutaredoxin"/>
    <property type="match status" value="1"/>
</dbReference>
<keyword evidence="3" id="KW-0249">Electron transport</keyword>
<dbReference type="EMBL" id="CADCVR010000032">
    <property type="protein sequence ID" value="CAA9485504.1"/>
    <property type="molecule type" value="Genomic_DNA"/>
</dbReference>
<gene>
    <name evidence="7" type="ORF">AVDCRST_MAG53-964</name>
</gene>
<keyword evidence="2" id="KW-0813">Transport</keyword>
<reference evidence="7" key="1">
    <citation type="submission" date="2020-02" db="EMBL/GenBank/DDBJ databases">
        <authorList>
            <person name="Meier V. D."/>
        </authorList>
    </citation>
    <scope>NUCLEOTIDE SEQUENCE</scope>
    <source>
        <strain evidence="7">AVDCRST_MAG53</strain>
    </source>
</reference>
<feature type="domain" description="Thioredoxin" evidence="6">
    <location>
        <begin position="1"/>
        <end position="107"/>
    </location>
</feature>
<dbReference type="InterPro" id="IPR013766">
    <property type="entry name" value="Thioredoxin_domain"/>
</dbReference>
<dbReference type="GO" id="GO:0045454">
    <property type="term" value="P:cell redox homeostasis"/>
    <property type="evidence" value="ECO:0007669"/>
    <property type="project" value="TreeGrafter"/>
</dbReference>
<evidence type="ECO:0000256" key="1">
    <source>
        <dbReference type="ARBA" id="ARBA00008987"/>
    </source>
</evidence>
<dbReference type="PRINTS" id="PR00421">
    <property type="entry name" value="THIOREDOXIN"/>
</dbReference>
<evidence type="ECO:0000256" key="4">
    <source>
        <dbReference type="ARBA" id="ARBA00023157"/>
    </source>
</evidence>
<dbReference type="PROSITE" id="PS51352">
    <property type="entry name" value="THIOREDOXIN_2"/>
    <property type="match status" value="1"/>
</dbReference>
<dbReference type="Pfam" id="PF14561">
    <property type="entry name" value="TPR_20"/>
    <property type="match status" value="1"/>
</dbReference>
<proteinExistence type="inferred from homology"/>
<dbReference type="SUPFAM" id="SSF48452">
    <property type="entry name" value="TPR-like"/>
    <property type="match status" value="1"/>
</dbReference>
<evidence type="ECO:0000259" key="6">
    <source>
        <dbReference type="PROSITE" id="PS51352"/>
    </source>
</evidence>
<dbReference type="SUPFAM" id="SSF52833">
    <property type="entry name" value="Thioredoxin-like"/>
    <property type="match status" value="1"/>
</dbReference>
<dbReference type="PANTHER" id="PTHR45663:SF11">
    <property type="entry name" value="GEO12009P1"/>
    <property type="match status" value="1"/>
</dbReference>
<accession>A0A6J4S7Q9</accession>
<dbReference type="Gene3D" id="1.25.40.10">
    <property type="entry name" value="Tetratricopeptide repeat domain"/>
    <property type="match status" value="1"/>
</dbReference>
<evidence type="ECO:0000256" key="5">
    <source>
        <dbReference type="ARBA" id="ARBA00023284"/>
    </source>
</evidence>
<dbReference type="AlphaFoldDB" id="A0A6J4S7Q9"/>
<comment type="similarity">
    <text evidence="1">Belongs to the thioredoxin family.</text>
</comment>
<dbReference type="GO" id="GO:0006950">
    <property type="term" value="P:response to stress"/>
    <property type="evidence" value="ECO:0007669"/>
    <property type="project" value="UniProtKB-ARBA"/>
</dbReference>
<evidence type="ECO:0000313" key="7">
    <source>
        <dbReference type="EMBL" id="CAA9485504.1"/>
    </source>
</evidence>
<dbReference type="InterPro" id="IPR017937">
    <property type="entry name" value="Thioredoxin_CS"/>
</dbReference>
<dbReference type="GO" id="GO:0005829">
    <property type="term" value="C:cytosol"/>
    <property type="evidence" value="ECO:0007669"/>
    <property type="project" value="TreeGrafter"/>
</dbReference>
<dbReference type="CDD" id="cd02947">
    <property type="entry name" value="TRX_family"/>
    <property type="match status" value="1"/>
</dbReference>
<name>A0A6J4S7Q9_9ACTN</name>
<dbReference type="InterPro" id="IPR011990">
    <property type="entry name" value="TPR-like_helical_dom_sf"/>
</dbReference>
<dbReference type="GO" id="GO:0015035">
    <property type="term" value="F:protein-disulfide reductase activity"/>
    <property type="evidence" value="ECO:0007669"/>
    <property type="project" value="TreeGrafter"/>
</dbReference>
<protein>
    <submittedName>
        <fullName evidence="7">FIG000875: Thioredoxin domain-containing protein EC-YbbN</fullName>
    </submittedName>
</protein>
<keyword evidence="5" id="KW-0676">Redox-active center</keyword>